<evidence type="ECO:0000313" key="3">
    <source>
        <dbReference type="Proteomes" id="UP000184212"/>
    </source>
</evidence>
<gene>
    <name evidence="2" type="ORF">SAMN04488109_3484</name>
</gene>
<name>A0A1M5RN27_9BACT</name>
<dbReference type="EMBL" id="FQWQ01000002">
    <property type="protein sequence ID" value="SHH27694.1"/>
    <property type="molecule type" value="Genomic_DNA"/>
</dbReference>
<dbReference type="Proteomes" id="UP000184212">
    <property type="component" value="Unassembled WGS sequence"/>
</dbReference>
<evidence type="ECO:0000256" key="1">
    <source>
        <dbReference type="SAM" id="Phobius"/>
    </source>
</evidence>
<dbReference type="PANTHER" id="PTHR31876">
    <property type="entry name" value="COV-LIKE PROTEIN 1"/>
    <property type="match status" value="1"/>
</dbReference>
<sequence>MDSTFRRFIRYFFSGTLFIVPLVATAYFIYFSFQSLDKLLNLPYPGLGFLIIIVTITGFGYLTTNFAFKTFADWFDHGMNRIPLVKLIYSAVKDLLGAFVGDKKKFNKPVLVRINKDNNLYQIGFITQPDLTELGLTDMVVVYFPHSYAFSGFHYFVSKENIKPLNISGPTAMKFIVSGGVSGFRES</sequence>
<organism evidence="2 3">
    <name type="scientific">Chryseolinea serpens</name>
    <dbReference type="NCBI Taxonomy" id="947013"/>
    <lineage>
        <taxon>Bacteria</taxon>
        <taxon>Pseudomonadati</taxon>
        <taxon>Bacteroidota</taxon>
        <taxon>Cytophagia</taxon>
        <taxon>Cytophagales</taxon>
        <taxon>Fulvivirgaceae</taxon>
        <taxon>Chryseolinea</taxon>
    </lineage>
</organism>
<reference evidence="2 3" key="1">
    <citation type="submission" date="2016-11" db="EMBL/GenBank/DDBJ databases">
        <authorList>
            <person name="Jaros S."/>
            <person name="Januszkiewicz K."/>
            <person name="Wedrychowicz H."/>
        </authorList>
    </citation>
    <scope>NUCLEOTIDE SEQUENCE [LARGE SCALE GENOMIC DNA]</scope>
    <source>
        <strain evidence="2 3">DSM 24574</strain>
    </source>
</reference>
<dbReference type="OrthoDB" id="9789516at2"/>
<dbReference type="STRING" id="947013.SAMN04488109_3484"/>
<dbReference type="Pfam" id="PF04367">
    <property type="entry name" value="DUF502"/>
    <property type="match status" value="1"/>
</dbReference>
<keyword evidence="1" id="KW-1133">Transmembrane helix</keyword>
<accession>A0A1M5RN27</accession>
<proteinExistence type="predicted"/>
<keyword evidence="3" id="KW-1185">Reference proteome</keyword>
<keyword evidence="1" id="KW-0812">Transmembrane</keyword>
<dbReference type="PANTHER" id="PTHR31876:SF26">
    <property type="entry name" value="PROTEIN LIKE COV 2"/>
    <property type="match status" value="1"/>
</dbReference>
<protein>
    <submittedName>
        <fullName evidence="2">Uncharacterized membrane protein</fullName>
    </submittedName>
</protein>
<feature type="transmembrane region" description="Helical" evidence="1">
    <location>
        <begin position="42"/>
        <end position="62"/>
    </location>
</feature>
<feature type="transmembrane region" description="Helical" evidence="1">
    <location>
        <begin position="12"/>
        <end position="30"/>
    </location>
</feature>
<evidence type="ECO:0000313" key="2">
    <source>
        <dbReference type="EMBL" id="SHH27694.1"/>
    </source>
</evidence>
<keyword evidence="1" id="KW-0472">Membrane</keyword>
<dbReference type="InterPro" id="IPR007462">
    <property type="entry name" value="COV1-like"/>
</dbReference>
<dbReference type="RefSeq" id="WP_073136394.1">
    <property type="nucleotide sequence ID" value="NZ_FQWQ01000002.1"/>
</dbReference>
<dbReference type="AlphaFoldDB" id="A0A1M5RN27"/>